<dbReference type="Gene3D" id="2.30.30.240">
    <property type="entry name" value="PRC-barrel domain"/>
    <property type="match status" value="1"/>
</dbReference>
<proteinExistence type="inferred from homology"/>
<keyword evidence="2 5" id="KW-0690">Ribosome biogenesis</keyword>
<evidence type="ECO:0000256" key="2">
    <source>
        <dbReference type="ARBA" id="ARBA00022517"/>
    </source>
</evidence>
<keyword evidence="1 5" id="KW-0963">Cytoplasm</keyword>
<evidence type="ECO:0000259" key="7">
    <source>
        <dbReference type="Pfam" id="PF24986"/>
    </source>
</evidence>
<dbReference type="Proteomes" id="UP000319732">
    <property type="component" value="Unassembled WGS sequence"/>
</dbReference>
<comment type="subunit">
    <text evidence="5">Binds ribosomal protein uS19.</text>
</comment>
<feature type="domain" description="Ribosome maturation factor RimM PRC barrel" evidence="7">
    <location>
        <begin position="107"/>
        <end position="175"/>
    </location>
</feature>
<dbReference type="EMBL" id="VHSG01000012">
    <property type="protein sequence ID" value="TQV78680.1"/>
    <property type="molecule type" value="Genomic_DNA"/>
</dbReference>
<comment type="subcellular location">
    <subcellularLocation>
        <location evidence="5">Cytoplasm</location>
    </subcellularLocation>
</comment>
<feature type="domain" description="RimM N-terminal" evidence="6">
    <location>
        <begin position="14"/>
        <end position="95"/>
    </location>
</feature>
<sequence length="179" mass="20201">MAKRSDSLRGGLVTVGQITAVHGIKGWVKVHSATEPRENLWQYKPWWLKTRHGVKAVEIDDYRVHGNGFVAHIVGVDDRDQAGQYCQVDIAVERAQLPPLDEGEYYWHQLEGLQVVSDYQGGTFALGQVVRLMETGANDVLVVRDESGRERLIPYVPAQFVKAIDLDGGEMRVEWDPEF</sequence>
<dbReference type="GO" id="GO:0042274">
    <property type="term" value="P:ribosomal small subunit biogenesis"/>
    <property type="evidence" value="ECO:0007669"/>
    <property type="project" value="UniProtKB-UniRule"/>
</dbReference>
<keyword evidence="3 5" id="KW-0698">rRNA processing</keyword>
<dbReference type="GO" id="GO:0005737">
    <property type="term" value="C:cytoplasm"/>
    <property type="evidence" value="ECO:0007669"/>
    <property type="project" value="UniProtKB-SubCell"/>
</dbReference>
<protein>
    <recommendedName>
        <fullName evidence="5">Ribosome maturation factor RimM</fullName>
    </recommendedName>
</protein>
<dbReference type="InterPro" id="IPR036976">
    <property type="entry name" value="RimM_N_sf"/>
</dbReference>
<dbReference type="SUPFAM" id="SSF50346">
    <property type="entry name" value="PRC-barrel domain"/>
    <property type="match status" value="1"/>
</dbReference>
<dbReference type="GO" id="GO:0043022">
    <property type="term" value="F:ribosome binding"/>
    <property type="evidence" value="ECO:0007669"/>
    <property type="project" value="InterPro"/>
</dbReference>
<dbReference type="InterPro" id="IPR056792">
    <property type="entry name" value="PRC_RimM"/>
</dbReference>
<dbReference type="InterPro" id="IPR011033">
    <property type="entry name" value="PRC_barrel-like_sf"/>
</dbReference>
<name>A0A545TN68_9GAMM</name>
<gene>
    <name evidence="5 8" type="primary">rimM</name>
    <name evidence="8" type="ORF">FKG94_11665</name>
</gene>
<evidence type="ECO:0000259" key="6">
    <source>
        <dbReference type="Pfam" id="PF01782"/>
    </source>
</evidence>
<dbReference type="GO" id="GO:0005840">
    <property type="term" value="C:ribosome"/>
    <property type="evidence" value="ECO:0007669"/>
    <property type="project" value="InterPro"/>
</dbReference>
<reference evidence="8 9" key="1">
    <citation type="submission" date="2019-06" db="EMBL/GenBank/DDBJ databases">
        <title>Whole genome sequence for Cellvibrionaceae sp. R142.</title>
        <authorList>
            <person name="Wang G."/>
        </authorList>
    </citation>
    <scope>NUCLEOTIDE SEQUENCE [LARGE SCALE GENOMIC DNA]</scope>
    <source>
        <strain evidence="8 9">R142</strain>
    </source>
</reference>
<dbReference type="Pfam" id="PF01782">
    <property type="entry name" value="RimM"/>
    <property type="match status" value="1"/>
</dbReference>
<dbReference type="PANTHER" id="PTHR33692">
    <property type="entry name" value="RIBOSOME MATURATION FACTOR RIMM"/>
    <property type="match status" value="1"/>
</dbReference>
<dbReference type="AlphaFoldDB" id="A0A545TN68"/>
<evidence type="ECO:0000256" key="1">
    <source>
        <dbReference type="ARBA" id="ARBA00022490"/>
    </source>
</evidence>
<evidence type="ECO:0000313" key="8">
    <source>
        <dbReference type="EMBL" id="TQV78680.1"/>
    </source>
</evidence>
<keyword evidence="9" id="KW-1185">Reference proteome</keyword>
<dbReference type="PANTHER" id="PTHR33692:SF1">
    <property type="entry name" value="RIBOSOME MATURATION FACTOR RIMM"/>
    <property type="match status" value="1"/>
</dbReference>
<dbReference type="InterPro" id="IPR011961">
    <property type="entry name" value="RimM"/>
</dbReference>
<dbReference type="Pfam" id="PF24986">
    <property type="entry name" value="PRC_RimM"/>
    <property type="match status" value="1"/>
</dbReference>
<evidence type="ECO:0000256" key="4">
    <source>
        <dbReference type="ARBA" id="ARBA00023186"/>
    </source>
</evidence>
<dbReference type="NCBIfam" id="TIGR02273">
    <property type="entry name" value="16S_RimM"/>
    <property type="match status" value="1"/>
</dbReference>
<keyword evidence="4 5" id="KW-0143">Chaperone</keyword>
<comment type="similarity">
    <text evidence="5">Belongs to the RimM family.</text>
</comment>
<dbReference type="GO" id="GO:0006364">
    <property type="term" value="P:rRNA processing"/>
    <property type="evidence" value="ECO:0007669"/>
    <property type="project" value="UniProtKB-UniRule"/>
</dbReference>
<comment type="function">
    <text evidence="5">An accessory protein needed during the final step in the assembly of 30S ribosomal subunit, possibly for assembly of the head region. Essential for efficient processing of 16S rRNA. May be needed both before and after RbfA during the maturation of 16S rRNA. It has affinity for free ribosomal 30S subunits but not for 70S ribosomes.</text>
</comment>
<evidence type="ECO:0000313" key="9">
    <source>
        <dbReference type="Proteomes" id="UP000319732"/>
    </source>
</evidence>
<dbReference type="SUPFAM" id="SSF50447">
    <property type="entry name" value="Translation proteins"/>
    <property type="match status" value="1"/>
</dbReference>
<organism evidence="8 9">
    <name type="scientific">Exilibacterium tricleocarpae</name>
    <dbReference type="NCBI Taxonomy" id="2591008"/>
    <lineage>
        <taxon>Bacteria</taxon>
        <taxon>Pseudomonadati</taxon>
        <taxon>Pseudomonadota</taxon>
        <taxon>Gammaproteobacteria</taxon>
        <taxon>Cellvibrionales</taxon>
        <taxon>Cellvibrionaceae</taxon>
        <taxon>Exilibacterium</taxon>
    </lineage>
</organism>
<dbReference type="OrthoDB" id="9783509at2"/>
<evidence type="ECO:0000256" key="5">
    <source>
        <dbReference type="HAMAP-Rule" id="MF_00014"/>
    </source>
</evidence>
<dbReference type="Gene3D" id="2.40.30.60">
    <property type="entry name" value="RimM"/>
    <property type="match status" value="1"/>
</dbReference>
<comment type="caution">
    <text evidence="8">The sequence shown here is derived from an EMBL/GenBank/DDBJ whole genome shotgun (WGS) entry which is preliminary data.</text>
</comment>
<accession>A0A545TN68</accession>
<dbReference type="RefSeq" id="WP_142904450.1">
    <property type="nucleotide sequence ID" value="NZ_ML660093.1"/>
</dbReference>
<dbReference type="HAMAP" id="MF_00014">
    <property type="entry name" value="Ribosome_mat_RimM"/>
    <property type="match status" value="1"/>
</dbReference>
<comment type="domain">
    <text evidence="5">The PRC barrel domain binds ribosomal protein uS19.</text>
</comment>
<dbReference type="InterPro" id="IPR002676">
    <property type="entry name" value="RimM_N"/>
</dbReference>
<evidence type="ECO:0000256" key="3">
    <source>
        <dbReference type="ARBA" id="ARBA00022552"/>
    </source>
</evidence>
<dbReference type="InterPro" id="IPR009000">
    <property type="entry name" value="Transl_B-barrel_sf"/>
</dbReference>